<feature type="compositionally biased region" description="Acidic residues" evidence="8">
    <location>
        <begin position="247"/>
        <end position="256"/>
    </location>
</feature>
<keyword evidence="4 7" id="KW-0539">Nucleus</keyword>
<evidence type="ECO:0000256" key="5">
    <source>
        <dbReference type="ARBA" id="ARBA00023274"/>
    </source>
</evidence>
<comment type="caution">
    <text evidence="9">The sequence shown here is derived from an EMBL/GenBank/DDBJ whole genome shotgun (WGS) entry which is preliminary data.</text>
</comment>
<gene>
    <name evidence="9" type="ORF">ATEIFO6365_0008057500</name>
</gene>
<protein>
    <recommendedName>
        <fullName evidence="7">U3 small nucleolar ribonucleoprotein protein MPP10</fullName>
    </recommendedName>
</protein>
<organism evidence="9 10">
    <name type="scientific">Aspergillus terreus</name>
    <dbReference type="NCBI Taxonomy" id="33178"/>
    <lineage>
        <taxon>Eukaryota</taxon>
        <taxon>Fungi</taxon>
        <taxon>Dikarya</taxon>
        <taxon>Ascomycota</taxon>
        <taxon>Pezizomycotina</taxon>
        <taxon>Eurotiomycetes</taxon>
        <taxon>Eurotiomycetidae</taxon>
        <taxon>Eurotiales</taxon>
        <taxon>Aspergillaceae</taxon>
        <taxon>Aspergillus</taxon>
        <taxon>Aspergillus subgen. Circumdati</taxon>
    </lineage>
</organism>
<feature type="region of interest" description="Disordered" evidence="8">
    <location>
        <begin position="339"/>
        <end position="406"/>
    </location>
</feature>
<feature type="compositionally biased region" description="Acidic residues" evidence="8">
    <location>
        <begin position="142"/>
        <end position="174"/>
    </location>
</feature>
<dbReference type="InterPro" id="IPR012173">
    <property type="entry name" value="Mpp10"/>
</dbReference>
<dbReference type="EMBL" id="BLJY01000008">
    <property type="protein sequence ID" value="GFF18631.1"/>
    <property type="molecule type" value="Genomic_DNA"/>
</dbReference>
<evidence type="ECO:0000256" key="6">
    <source>
        <dbReference type="ARBA" id="ARBA00029455"/>
    </source>
</evidence>
<comment type="similarity">
    <text evidence="6 7">Belongs to the MPP10 family.</text>
</comment>
<feature type="compositionally biased region" description="Acidic residues" evidence="8">
    <location>
        <begin position="182"/>
        <end position="209"/>
    </location>
</feature>
<keyword evidence="3 7" id="KW-0698">rRNA processing</keyword>
<feature type="compositionally biased region" description="Basic and acidic residues" evidence="8">
    <location>
        <begin position="626"/>
        <end position="636"/>
    </location>
</feature>
<dbReference type="GO" id="GO:0005732">
    <property type="term" value="C:sno(s)RNA-containing ribonucleoprotein complex"/>
    <property type="evidence" value="ECO:0007669"/>
    <property type="project" value="UniProtKB-UniRule"/>
</dbReference>
<evidence type="ECO:0000313" key="10">
    <source>
        <dbReference type="Proteomes" id="UP000452235"/>
    </source>
</evidence>
<feature type="compositionally biased region" description="Acidic residues" evidence="8">
    <location>
        <begin position="283"/>
        <end position="295"/>
    </location>
</feature>
<evidence type="ECO:0000256" key="7">
    <source>
        <dbReference type="PIRNR" id="PIRNR017300"/>
    </source>
</evidence>
<feature type="compositionally biased region" description="Basic residues" evidence="8">
    <location>
        <begin position="637"/>
        <end position="647"/>
    </location>
</feature>
<accession>A0A5M3Z7H9</accession>
<dbReference type="Proteomes" id="UP000452235">
    <property type="component" value="Unassembled WGS sequence"/>
</dbReference>
<proteinExistence type="inferred from homology"/>
<feature type="region of interest" description="Disordered" evidence="8">
    <location>
        <begin position="124"/>
        <end position="320"/>
    </location>
</feature>
<evidence type="ECO:0000256" key="8">
    <source>
        <dbReference type="SAM" id="MobiDB-lite"/>
    </source>
</evidence>
<keyword evidence="2 7" id="KW-0690">Ribosome biogenesis</keyword>
<feature type="compositionally biased region" description="Polar residues" evidence="8">
    <location>
        <begin position="267"/>
        <end position="278"/>
    </location>
</feature>
<dbReference type="AlphaFoldDB" id="A0A5M3Z7H9"/>
<sequence length="704" mass="76896">MGRKSSSRGSGTANPGAVSLDGVLSSPWTFLCPTGELRDSVLKSAKYFLDPLASSVSDSQTVRQRINRKRKRSAIDDPSMEDVLQLKQLYADGFTPDQIWEQASRILTSAGQEVEFDHALHMRNVEQPRGTSSDPSDSASDGSEEDQLLSDAESDVDGLGSDDDGMDYDIDDADAAMGHDDLAEDDMDYDMEGSEEGASDDEAAGEEEVRDTYTEDPFGLNDGFFSIDDFNKQSELLEQQDVRGEPDDAGSEDDDIDWHADPLVAGNATSVTAATSRSKGGDGDDDEDDSEEEGPTFDNVGLNAASDSEEEDDAYGGAAGMSGWIDTSDIKYADFFAPPPRKISKKGSRPLPKTQPDHIITEEDVDRAMADVRRDLFDDEMSGEEDEDANKEGVPPGERSTHEQQRARIADEIRRLEAANVAKKEWQLAGEARAVERPVNSLIEEDLEFERIGKPVPVVTTEVSEGIEELVKRRILAKEFDEVIRRRPGVADGQVSKRATFELEDTKAQQSLAEIYENEHLRTTDPNYVDPKNQKLMREHAEITNLWKDISSQLDTLSNWHYKPNAPQASINVVTDVATIMMEDAQPTTSNSVGGAATLAPQEIYTPGDDGHAPGEVTLKTGAAVSKEEMSREEKARLRRQSKKAKKASGNSKPVSGRAAEKQQIVSDLKKGGVKVIGKEGEVTDIQGKKVGTEGRNGGDVLKL</sequence>
<evidence type="ECO:0000313" key="9">
    <source>
        <dbReference type="EMBL" id="GFF18631.1"/>
    </source>
</evidence>
<keyword evidence="10" id="KW-1185">Reference proteome</keyword>
<evidence type="ECO:0000256" key="1">
    <source>
        <dbReference type="ARBA" id="ARBA00004604"/>
    </source>
</evidence>
<dbReference type="PIRSF" id="PIRSF017300">
    <property type="entry name" value="snoRNP_Mpp10"/>
    <property type="match status" value="1"/>
</dbReference>
<dbReference type="GO" id="GO:0032040">
    <property type="term" value="C:small-subunit processome"/>
    <property type="evidence" value="ECO:0007669"/>
    <property type="project" value="TreeGrafter"/>
</dbReference>
<dbReference type="PANTHER" id="PTHR17039">
    <property type="entry name" value="U3 SMALL NUCLEOLAR RIBONUCLEOPROTEIN PROTEIN MPP10"/>
    <property type="match status" value="1"/>
</dbReference>
<dbReference type="VEuPathDB" id="FungiDB:ATEG_06832"/>
<dbReference type="GO" id="GO:0006364">
    <property type="term" value="P:rRNA processing"/>
    <property type="evidence" value="ECO:0007669"/>
    <property type="project" value="UniProtKB-KW"/>
</dbReference>
<comment type="subcellular location">
    <subcellularLocation>
        <location evidence="1 7">Nucleus</location>
        <location evidence="1 7">Nucleolus</location>
    </subcellularLocation>
</comment>
<dbReference type="Pfam" id="PF04006">
    <property type="entry name" value="Mpp10"/>
    <property type="match status" value="1"/>
</dbReference>
<reference evidence="9 10" key="1">
    <citation type="submission" date="2020-01" db="EMBL/GenBank/DDBJ databases">
        <title>Aspergillus terreus IFO 6365 whole genome shotgun sequence.</title>
        <authorList>
            <person name="Kanamasa S."/>
            <person name="Takahashi H."/>
        </authorList>
    </citation>
    <scope>NUCLEOTIDE SEQUENCE [LARGE SCALE GENOMIC DNA]</scope>
    <source>
        <strain evidence="9 10">IFO 6365</strain>
    </source>
</reference>
<feature type="region of interest" description="Disordered" evidence="8">
    <location>
        <begin position="622"/>
        <end position="666"/>
    </location>
</feature>
<comment type="function">
    <text evidence="7">Involved in nucleolar processing of pre-18S ribosomal RNA.</text>
</comment>
<evidence type="ECO:0000256" key="2">
    <source>
        <dbReference type="ARBA" id="ARBA00022517"/>
    </source>
</evidence>
<feature type="compositionally biased region" description="Acidic residues" evidence="8">
    <location>
        <begin position="377"/>
        <end position="389"/>
    </location>
</feature>
<feature type="region of interest" description="Disordered" evidence="8">
    <location>
        <begin position="1"/>
        <end position="24"/>
    </location>
</feature>
<evidence type="ECO:0000256" key="4">
    <source>
        <dbReference type="ARBA" id="ARBA00023242"/>
    </source>
</evidence>
<keyword evidence="5 7" id="KW-0687">Ribonucleoprotein</keyword>
<dbReference type="PANTHER" id="PTHR17039:SF0">
    <property type="entry name" value="U3 SMALL NUCLEOLAR RIBONUCLEOPROTEIN PROTEIN MPP10"/>
    <property type="match status" value="1"/>
</dbReference>
<dbReference type="GO" id="GO:0034457">
    <property type="term" value="C:Mpp10 complex"/>
    <property type="evidence" value="ECO:0007669"/>
    <property type="project" value="UniProtKB-UniRule"/>
</dbReference>
<dbReference type="OrthoDB" id="445326at2759"/>
<name>A0A5M3Z7H9_ASPTE</name>
<evidence type="ECO:0000256" key="3">
    <source>
        <dbReference type="ARBA" id="ARBA00022552"/>
    </source>
</evidence>
<feature type="compositionally biased region" description="Low complexity" evidence="8">
    <location>
        <begin position="132"/>
        <end position="141"/>
    </location>
</feature>
<feature type="compositionally biased region" description="Basic and acidic residues" evidence="8">
    <location>
        <begin position="355"/>
        <end position="376"/>
    </location>
</feature>